<reference evidence="1 2" key="2">
    <citation type="submission" date="2019-04" db="EMBL/GenBank/DDBJ databases">
        <title>The genome sequence of big-headed turtle.</title>
        <authorList>
            <person name="Gong S."/>
        </authorList>
    </citation>
    <scope>NUCLEOTIDE SEQUENCE [LARGE SCALE GENOMIC DNA]</scope>
    <source>
        <strain evidence="1">DO16091913</strain>
        <tissue evidence="1">Muscle</tissue>
    </source>
</reference>
<comment type="caution">
    <text evidence="1">The sequence shown here is derived from an EMBL/GenBank/DDBJ whole genome shotgun (WGS) entry which is preliminary data.</text>
</comment>
<dbReference type="AlphaFoldDB" id="A0A4D9ERI6"/>
<organism evidence="1 2">
    <name type="scientific">Platysternon megacephalum</name>
    <name type="common">big-headed turtle</name>
    <dbReference type="NCBI Taxonomy" id="55544"/>
    <lineage>
        <taxon>Eukaryota</taxon>
        <taxon>Metazoa</taxon>
        <taxon>Chordata</taxon>
        <taxon>Craniata</taxon>
        <taxon>Vertebrata</taxon>
        <taxon>Euteleostomi</taxon>
        <taxon>Archelosauria</taxon>
        <taxon>Testudinata</taxon>
        <taxon>Testudines</taxon>
        <taxon>Cryptodira</taxon>
        <taxon>Durocryptodira</taxon>
        <taxon>Testudinoidea</taxon>
        <taxon>Platysternidae</taxon>
        <taxon>Platysternon</taxon>
    </lineage>
</organism>
<keyword evidence="2" id="KW-1185">Reference proteome</keyword>
<proteinExistence type="predicted"/>
<reference evidence="1 2" key="1">
    <citation type="submission" date="2019-04" db="EMBL/GenBank/DDBJ databases">
        <title>Draft genome of the big-headed turtle Platysternon megacephalum.</title>
        <authorList>
            <person name="Gong S."/>
        </authorList>
    </citation>
    <scope>NUCLEOTIDE SEQUENCE [LARGE SCALE GENOMIC DNA]</scope>
    <source>
        <strain evidence="1">DO16091913</strain>
        <tissue evidence="1">Muscle</tissue>
    </source>
</reference>
<dbReference type="EMBL" id="QXTE01000049">
    <property type="protein sequence ID" value="TFK09742.1"/>
    <property type="molecule type" value="Genomic_DNA"/>
</dbReference>
<evidence type="ECO:0000313" key="2">
    <source>
        <dbReference type="Proteomes" id="UP000297703"/>
    </source>
</evidence>
<dbReference type="Proteomes" id="UP000297703">
    <property type="component" value="Unassembled WGS sequence"/>
</dbReference>
<sequence length="122" mass="14472">MCFKEICPISLLTSVVKNRTEWDEITSTTHFNMDFCDMLQFIQQLLHQQRIIRSIFPASKYTIHLRKRVNLEDRLIRMEAPLTHRRQMCESHPRTDISISSTCQFLSRTILLKLHAARLKLS</sequence>
<protein>
    <submittedName>
        <fullName evidence="1">Uncharacterized protein</fullName>
    </submittedName>
</protein>
<name>A0A4D9ERI6_9SAUR</name>
<evidence type="ECO:0000313" key="1">
    <source>
        <dbReference type="EMBL" id="TFK09742.1"/>
    </source>
</evidence>
<gene>
    <name evidence="1" type="ORF">DR999_PMT07132</name>
</gene>
<accession>A0A4D9ERI6</accession>